<evidence type="ECO:0000313" key="2">
    <source>
        <dbReference type="Proteomes" id="UP000271087"/>
    </source>
</evidence>
<dbReference type="STRING" id="42157.A0A182E7H1"/>
<evidence type="ECO:0000313" key="3">
    <source>
        <dbReference type="WBParaSite" id="nOo.2.0.1.t03964-RA"/>
    </source>
</evidence>
<accession>A0A182E7H1</accession>
<reference evidence="3" key="1">
    <citation type="submission" date="2016-06" db="UniProtKB">
        <authorList>
            <consortium name="WormBaseParasite"/>
        </authorList>
    </citation>
    <scope>IDENTIFICATION</scope>
</reference>
<organism evidence="3">
    <name type="scientific">Onchocerca ochengi</name>
    <name type="common">Filarial nematode worm</name>
    <dbReference type="NCBI Taxonomy" id="42157"/>
    <lineage>
        <taxon>Eukaryota</taxon>
        <taxon>Metazoa</taxon>
        <taxon>Ecdysozoa</taxon>
        <taxon>Nematoda</taxon>
        <taxon>Chromadorea</taxon>
        <taxon>Rhabditida</taxon>
        <taxon>Spirurina</taxon>
        <taxon>Spiruromorpha</taxon>
        <taxon>Filarioidea</taxon>
        <taxon>Onchocercidae</taxon>
        <taxon>Onchocerca</taxon>
    </lineage>
</organism>
<protein>
    <submittedName>
        <fullName evidence="1 3">Uncharacterized protein</fullName>
    </submittedName>
</protein>
<name>A0A182E7H1_ONCOC</name>
<sequence>MLQMSCRNLLKLPSIGISVTRLESGIPSINDIKKSEDDYHPSKYTIFGNKRKDPMHYTDRKVGRGYWHFSNTISHARPRIHPKLAKGIKQNLHIIFALLLSLCIDYDWLGYQIKKFTMIFRPKAAVYNPQDTKNMNRYQTDETILNIYYQWRWKIG</sequence>
<keyword evidence="2" id="KW-1185">Reference proteome</keyword>
<reference evidence="1 2" key="2">
    <citation type="submission" date="2018-08" db="EMBL/GenBank/DDBJ databases">
        <authorList>
            <person name="Laetsch R D."/>
            <person name="Stevens L."/>
            <person name="Kumar S."/>
            <person name="Blaxter L. M."/>
        </authorList>
    </citation>
    <scope>NUCLEOTIDE SEQUENCE [LARGE SCALE GENOMIC DNA]</scope>
</reference>
<dbReference type="WBParaSite" id="nOo.2.0.1.t03964-RA">
    <property type="protein sequence ID" value="nOo.2.0.1.t03964-RA"/>
    <property type="gene ID" value="nOo.2.0.1.g03964"/>
</dbReference>
<dbReference type="OrthoDB" id="5820048at2759"/>
<evidence type="ECO:0000313" key="1">
    <source>
        <dbReference type="EMBL" id="VDK71229.1"/>
    </source>
</evidence>
<gene>
    <name evidence="1" type="ORF">NOO_LOCUS3964</name>
</gene>
<dbReference type="EMBL" id="UYRW01000824">
    <property type="protein sequence ID" value="VDK71229.1"/>
    <property type="molecule type" value="Genomic_DNA"/>
</dbReference>
<proteinExistence type="predicted"/>
<dbReference type="Proteomes" id="UP000271087">
    <property type="component" value="Unassembled WGS sequence"/>
</dbReference>
<dbReference type="AlphaFoldDB" id="A0A182E7H1"/>